<sequence length="265" mass="30524">MEYKQPQPISRVTSVETPLHSPTWSFSSPSQFSEDSGVGSTSSDHDVDKHKRCLKFQGGGLSELGQNCPMVRDEPTYLSFEPTCFEFPRSTKNDFMTSGISEPSCKVPEGNPLARDLTDLALRFRHTERNSFNPFQGNMRSKNFSQTKTDPSQRLNVTENLQFLNLPECRNVWKVTESCSSRKSSNPTVDRHPWFPDFANPDDRPTEDRHRFVQYEQKQQTENQTLYNFKTELCVLWLRGKCHHGSVCHFAHGAKELRSKNDQLR</sequence>
<evidence type="ECO:0000259" key="6">
    <source>
        <dbReference type="PROSITE" id="PS50103"/>
    </source>
</evidence>
<keyword evidence="1 4" id="KW-0479">Metal-binding</keyword>
<evidence type="ECO:0000313" key="7">
    <source>
        <dbReference type="EMBL" id="CAK8679321.1"/>
    </source>
</evidence>
<evidence type="ECO:0000256" key="4">
    <source>
        <dbReference type="PROSITE-ProRule" id="PRU00723"/>
    </source>
</evidence>
<dbReference type="PROSITE" id="PS50103">
    <property type="entry name" value="ZF_C3H1"/>
    <property type="match status" value="1"/>
</dbReference>
<accession>A0ABP0FJ18</accession>
<feature type="zinc finger region" description="C3H1-type" evidence="4">
    <location>
        <begin position="228"/>
        <end position="255"/>
    </location>
</feature>
<name>A0ABP0FJ18_CLALP</name>
<dbReference type="SUPFAM" id="SSF90229">
    <property type="entry name" value="CCCH zinc finger"/>
    <property type="match status" value="1"/>
</dbReference>
<feature type="compositionally biased region" description="Low complexity" evidence="5">
    <location>
        <begin position="21"/>
        <end position="36"/>
    </location>
</feature>
<feature type="compositionally biased region" description="Polar residues" evidence="5">
    <location>
        <begin position="7"/>
        <end position="16"/>
    </location>
</feature>
<dbReference type="Proteomes" id="UP001642483">
    <property type="component" value="Unassembled WGS sequence"/>
</dbReference>
<dbReference type="InterPro" id="IPR000571">
    <property type="entry name" value="Znf_CCCH"/>
</dbReference>
<feature type="region of interest" description="Disordered" evidence="5">
    <location>
        <begin position="1"/>
        <end position="47"/>
    </location>
</feature>
<evidence type="ECO:0000256" key="5">
    <source>
        <dbReference type="SAM" id="MobiDB-lite"/>
    </source>
</evidence>
<protein>
    <recommendedName>
        <fullName evidence="6">C3H1-type domain-containing protein</fullName>
    </recommendedName>
</protein>
<feature type="region of interest" description="Disordered" evidence="5">
    <location>
        <begin position="131"/>
        <end position="152"/>
    </location>
</feature>
<keyword evidence="3 4" id="KW-0862">Zinc</keyword>
<reference evidence="7 8" key="1">
    <citation type="submission" date="2024-02" db="EMBL/GenBank/DDBJ databases">
        <authorList>
            <person name="Daric V."/>
            <person name="Darras S."/>
        </authorList>
    </citation>
    <scope>NUCLEOTIDE SEQUENCE [LARGE SCALE GENOMIC DNA]</scope>
</reference>
<dbReference type="InterPro" id="IPR036855">
    <property type="entry name" value="Znf_CCCH_sf"/>
</dbReference>
<keyword evidence="8" id="KW-1185">Reference proteome</keyword>
<feature type="region of interest" description="Disordered" evidence="5">
    <location>
        <begin position="184"/>
        <end position="206"/>
    </location>
</feature>
<dbReference type="EMBL" id="CAWYQH010000057">
    <property type="protein sequence ID" value="CAK8679321.1"/>
    <property type="molecule type" value="Genomic_DNA"/>
</dbReference>
<keyword evidence="2 4" id="KW-0863">Zinc-finger</keyword>
<comment type="caution">
    <text evidence="7">The sequence shown here is derived from an EMBL/GenBank/DDBJ whole genome shotgun (WGS) entry which is preliminary data.</text>
</comment>
<organism evidence="7 8">
    <name type="scientific">Clavelina lepadiformis</name>
    <name type="common">Light-bulb sea squirt</name>
    <name type="synonym">Ascidia lepadiformis</name>
    <dbReference type="NCBI Taxonomy" id="159417"/>
    <lineage>
        <taxon>Eukaryota</taxon>
        <taxon>Metazoa</taxon>
        <taxon>Chordata</taxon>
        <taxon>Tunicata</taxon>
        <taxon>Ascidiacea</taxon>
        <taxon>Aplousobranchia</taxon>
        <taxon>Clavelinidae</taxon>
        <taxon>Clavelina</taxon>
    </lineage>
</organism>
<dbReference type="Gene3D" id="4.10.1000.10">
    <property type="entry name" value="Zinc finger, CCCH-type"/>
    <property type="match status" value="1"/>
</dbReference>
<evidence type="ECO:0000256" key="3">
    <source>
        <dbReference type="ARBA" id="ARBA00022833"/>
    </source>
</evidence>
<feature type="domain" description="C3H1-type" evidence="6">
    <location>
        <begin position="228"/>
        <end position="255"/>
    </location>
</feature>
<dbReference type="SMART" id="SM00356">
    <property type="entry name" value="ZnF_C3H1"/>
    <property type="match status" value="1"/>
</dbReference>
<proteinExistence type="predicted"/>
<dbReference type="Pfam" id="PF00642">
    <property type="entry name" value="zf-CCCH"/>
    <property type="match status" value="1"/>
</dbReference>
<gene>
    <name evidence="7" type="ORF">CVLEPA_LOCUS9569</name>
</gene>
<evidence type="ECO:0000256" key="1">
    <source>
        <dbReference type="ARBA" id="ARBA00022723"/>
    </source>
</evidence>
<evidence type="ECO:0000313" key="8">
    <source>
        <dbReference type="Proteomes" id="UP001642483"/>
    </source>
</evidence>
<evidence type="ECO:0000256" key="2">
    <source>
        <dbReference type="ARBA" id="ARBA00022771"/>
    </source>
</evidence>